<keyword evidence="1" id="KW-0732">Signal</keyword>
<reference evidence="2 3" key="1">
    <citation type="journal article" date="2010" name="Nature">
        <title>The Ectocarpus genome and the independent evolution of multicellularity in brown algae.</title>
        <authorList>
            <person name="Cock J.M."/>
            <person name="Sterck L."/>
            <person name="Rouze P."/>
            <person name="Scornet D."/>
            <person name="Allen A.E."/>
            <person name="Amoutzias G."/>
            <person name="Anthouard V."/>
            <person name="Artiguenave F."/>
            <person name="Aury J.M."/>
            <person name="Badger J.H."/>
            <person name="Beszteri B."/>
            <person name="Billiau K."/>
            <person name="Bonnet E."/>
            <person name="Bothwell J.H."/>
            <person name="Bowler C."/>
            <person name="Boyen C."/>
            <person name="Brownlee C."/>
            <person name="Carrano C.J."/>
            <person name="Charrier B."/>
            <person name="Cho G.Y."/>
            <person name="Coelho S.M."/>
            <person name="Collen J."/>
            <person name="Corre E."/>
            <person name="Da Silva C."/>
            <person name="Delage L."/>
            <person name="Delaroque N."/>
            <person name="Dittami S.M."/>
            <person name="Doulbeau S."/>
            <person name="Elias M."/>
            <person name="Farnham G."/>
            <person name="Gachon C.M."/>
            <person name="Gschloessl B."/>
            <person name="Heesch S."/>
            <person name="Jabbari K."/>
            <person name="Jubin C."/>
            <person name="Kawai H."/>
            <person name="Kimura K."/>
            <person name="Kloareg B."/>
            <person name="Kupper F.C."/>
            <person name="Lang D."/>
            <person name="Le Bail A."/>
            <person name="Leblanc C."/>
            <person name="Lerouge P."/>
            <person name="Lohr M."/>
            <person name="Lopez P.J."/>
            <person name="Martens C."/>
            <person name="Maumus F."/>
            <person name="Michel G."/>
            <person name="Miranda-Saavedra D."/>
            <person name="Morales J."/>
            <person name="Moreau H."/>
            <person name="Motomura T."/>
            <person name="Nagasato C."/>
            <person name="Napoli C.A."/>
            <person name="Nelson D.R."/>
            <person name="Nyvall-Collen P."/>
            <person name="Peters A.F."/>
            <person name="Pommier C."/>
            <person name="Potin P."/>
            <person name="Poulain J."/>
            <person name="Quesneville H."/>
            <person name="Read B."/>
            <person name="Rensing S.A."/>
            <person name="Ritter A."/>
            <person name="Rousvoal S."/>
            <person name="Samanta M."/>
            <person name="Samson G."/>
            <person name="Schroeder D.C."/>
            <person name="Segurens B."/>
            <person name="Strittmatter M."/>
            <person name="Tonon T."/>
            <person name="Tregear J.W."/>
            <person name="Valentin K."/>
            <person name="von Dassow P."/>
            <person name="Yamagishi T."/>
            <person name="Van de Peer Y."/>
            <person name="Wincker P."/>
        </authorList>
    </citation>
    <scope>NUCLEOTIDE SEQUENCE [LARGE SCALE GENOMIC DNA]</scope>
    <source>
        <strain evidence="3">Ec32 / CCAP1310/4</strain>
    </source>
</reference>
<accession>D7G518</accession>
<sequence length="200" mass="21600">MRALYAAPLLLLLVTGACGKKASTPQQEACCAALLLEGPVGSKGHDGKYQLPVACRDLVGCPTLGFNPQAHIDIDPASEALRQQSALREDSSCPRAEWEGRCPPSSTMLLASRMGGSCIAAGCVHRETQSMVGGDDELLRVITSEVTERLQAEKPYLTRSFYTHVRGLRRFFAKSNLPCVLATECIWRVSAAAVVRWPIG</sequence>
<keyword evidence="3" id="KW-1185">Reference proteome</keyword>
<proteinExistence type="predicted"/>
<dbReference type="PROSITE" id="PS51257">
    <property type="entry name" value="PROKAR_LIPOPROTEIN"/>
    <property type="match status" value="1"/>
</dbReference>
<dbReference type="EMBL" id="FN649760">
    <property type="protein sequence ID" value="CBJ33781.1"/>
    <property type="molecule type" value="Genomic_DNA"/>
</dbReference>
<feature type="chain" id="PRO_5003096057" evidence="1">
    <location>
        <begin position="20"/>
        <end position="200"/>
    </location>
</feature>
<name>D7G518_ECTSI</name>
<dbReference type="AlphaFoldDB" id="D7G518"/>
<evidence type="ECO:0000313" key="2">
    <source>
        <dbReference type="EMBL" id="CBJ33781.1"/>
    </source>
</evidence>
<feature type="signal peptide" evidence="1">
    <location>
        <begin position="1"/>
        <end position="19"/>
    </location>
</feature>
<protein>
    <submittedName>
        <fullName evidence="2">Uncharacterized protein</fullName>
    </submittedName>
</protein>
<gene>
    <name evidence="2" type="ORF">Esi_0606_0007</name>
</gene>
<evidence type="ECO:0000256" key="1">
    <source>
        <dbReference type="SAM" id="SignalP"/>
    </source>
</evidence>
<organism evidence="2 3">
    <name type="scientific">Ectocarpus siliculosus</name>
    <name type="common">Brown alga</name>
    <name type="synonym">Conferva siliculosa</name>
    <dbReference type="NCBI Taxonomy" id="2880"/>
    <lineage>
        <taxon>Eukaryota</taxon>
        <taxon>Sar</taxon>
        <taxon>Stramenopiles</taxon>
        <taxon>Ochrophyta</taxon>
        <taxon>PX clade</taxon>
        <taxon>Phaeophyceae</taxon>
        <taxon>Ectocarpales</taxon>
        <taxon>Ectocarpaceae</taxon>
        <taxon>Ectocarpus</taxon>
    </lineage>
</organism>
<dbReference type="Proteomes" id="UP000002630">
    <property type="component" value="Unassembled WGS sequence"/>
</dbReference>
<dbReference type="InParanoid" id="D7G518"/>
<evidence type="ECO:0000313" key="3">
    <source>
        <dbReference type="Proteomes" id="UP000002630"/>
    </source>
</evidence>